<evidence type="ECO:0000256" key="2">
    <source>
        <dbReference type="SAM" id="MobiDB-lite"/>
    </source>
</evidence>
<reference evidence="3" key="1">
    <citation type="submission" date="2021-03" db="EMBL/GenBank/DDBJ databases">
        <title>Draft genome sequence of rust myrtle Austropuccinia psidii MF-1, a brazilian biotype.</title>
        <authorList>
            <person name="Quecine M.C."/>
            <person name="Pachon D.M.R."/>
            <person name="Bonatelli M.L."/>
            <person name="Correr F.H."/>
            <person name="Franceschini L.M."/>
            <person name="Leite T.F."/>
            <person name="Margarido G.R.A."/>
            <person name="Almeida C.A."/>
            <person name="Ferrarezi J.A."/>
            <person name="Labate C.A."/>
        </authorList>
    </citation>
    <scope>NUCLEOTIDE SEQUENCE</scope>
    <source>
        <strain evidence="3">MF-1</strain>
    </source>
</reference>
<comment type="caution">
    <text evidence="3">The sequence shown here is derived from an EMBL/GenBank/DDBJ whole genome shotgun (WGS) entry which is preliminary data.</text>
</comment>
<accession>A0A9Q3Q7E0</accession>
<feature type="region of interest" description="Disordered" evidence="2">
    <location>
        <begin position="49"/>
        <end position="76"/>
    </location>
</feature>
<keyword evidence="4" id="KW-1185">Reference proteome</keyword>
<feature type="compositionally biased region" description="Basic and acidic residues" evidence="2">
    <location>
        <begin position="49"/>
        <end position="59"/>
    </location>
</feature>
<gene>
    <name evidence="3" type="ORF">O181_126775</name>
</gene>
<feature type="compositionally biased region" description="Basic and acidic residues" evidence="2">
    <location>
        <begin position="66"/>
        <end position="76"/>
    </location>
</feature>
<name>A0A9Q3Q7E0_9BASI</name>
<keyword evidence="1" id="KW-0175">Coiled coil</keyword>
<feature type="coiled-coil region" evidence="1">
    <location>
        <begin position="224"/>
        <end position="287"/>
    </location>
</feature>
<evidence type="ECO:0000313" key="3">
    <source>
        <dbReference type="EMBL" id="MBW0587060.1"/>
    </source>
</evidence>
<evidence type="ECO:0000256" key="1">
    <source>
        <dbReference type="SAM" id="Coils"/>
    </source>
</evidence>
<dbReference type="AlphaFoldDB" id="A0A9Q3Q7E0"/>
<sequence>MLPQIHQGVMNSWHILKKFLKEEEIVRYFNGWNPLSSKPQIKKIKEYHAKKKEATKEEAPSQPTSPRREEEQEKELEKTIFPKLQDPQNPKGCHGQCLQHGQNFDGIQRQRGAKNETTPFPKEITLSPDVVNTLTELKSSILPLKDIKNSLLSFQEINNSLSSLTKLVVQNKKEIDNMKFMIENNKPKVLIDNTQKLIQGQQELYKYISDIKEKTLTINYDVSIDNLTEKLNKLSISVETFEEKTSSHQKLLLDHVEKSDEARMHLKDDIQSEIRLITDKMDKINEANSNMPKLSTPFSHIRSPVKPKEELTNPFITDLSHQDNNQVLMKEAPQLKEWPTFTGEGEYDHMSFIKTIDMLQEDYAIPDELITARLHSLFEKSAKRWYYGIRQTNGKNTWSW</sequence>
<organism evidence="3 4">
    <name type="scientific">Austropuccinia psidii MF-1</name>
    <dbReference type="NCBI Taxonomy" id="1389203"/>
    <lineage>
        <taxon>Eukaryota</taxon>
        <taxon>Fungi</taxon>
        <taxon>Dikarya</taxon>
        <taxon>Basidiomycota</taxon>
        <taxon>Pucciniomycotina</taxon>
        <taxon>Pucciniomycetes</taxon>
        <taxon>Pucciniales</taxon>
        <taxon>Sphaerophragmiaceae</taxon>
        <taxon>Austropuccinia</taxon>
    </lineage>
</organism>
<proteinExistence type="predicted"/>
<protein>
    <submittedName>
        <fullName evidence="3">Uncharacterized protein</fullName>
    </submittedName>
</protein>
<dbReference type="Proteomes" id="UP000765509">
    <property type="component" value="Unassembled WGS sequence"/>
</dbReference>
<evidence type="ECO:0000313" key="4">
    <source>
        <dbReference type="Proteomes" id="UP000765509"/>
    </source>
</evidence>
<dbReference type="EMBL" id="AVOT02125792">
    <property type="protein sequence ID" value="MBW0587060.1"/>
    <property type="molecule type" value="Genomic_DNA"/>
</dbReference>